<dbReference type="PRINTS" id="PR00385">
    <property type="entry name" value="P450"/>
</dbReference>
<reference evidence="10" key="1">
    <citation type="submission" date="2017-01" db="EMBL/GenBank/DDBJ databases">
        <title>Comparative genomics of anhydrobiosis in the tardigrade Hypsibius dujardini.</title>
        <authorList>
            <person name="Yoshida Y."/>
            <person name="Koutsovoulos G."/>
            <person name="Laetsch D."/>
            <person name="Stevens L."/>
            <person name="Kumar S."/>
            <person name="Horikawa D."/>
            <person name="Ishino K."/>
            <person name="Komine S."/>
            <person name="Tomita M."/>
            <person name="Blaxter M."/>
            <person name="Arakawa K."/>
        </authorList>
    </citation>
    <scope>NUCLEOTIDE SEQUENCE [LARGE SCALE GENOMIC DNA]</scope>
    <source>
        <strain evidence="10">Z151</strain>
    </source>
</reference>
<dbReference type="Proteomes" id="UP000192578">
    <property type="component" value="Unassembled WGS sequence"/>
</dbReference>
<protein>
    <submittedName>
        <fullName evidence="9">Cytochrome P450 2D3</fullName>
    </submittedName>
</protein>
<feature type="binding site" description="axial binding residue" evidence="7">
    <location>
        <position position="453"/>
    </location>
    <ligand>
        <name>heme</name>
        <dbReference type="ChEBI" id="CHEBI:30413"/>
    </ligand>
    <ligandPart>
        <name>Fe</name>
        <dbReference type="ChEBI" id="CHEBI:18248"/>
    </ligandPart>
</feature>
<dbReference type="InterPro" id="IPR002401">
    <property type="entry name" value="Cyt_P450_E_grp-I"/>
</dbReference>
<dbReference type="GO" id="GO:0006082">
    <property type="term" value="P:organic acid metabolic process"/>
    <property type="evidence" value="ECO:0007669"/>
    <property type="project" value="TreeGrafter"/>
</dbReference>
<dbReference type="GO" id="GO:0016712">
    <property type="term" value="F:oxidoreductase activity, acting on paired donors, with incorporation or reduction of molecular oxygen, reduced flavin or flavoprotein as one donor, and incorporation of one atom of oxygen"/>
    <property type="evidence" value="ECO:0007669"/>
    <property type="project" value="TreeGrafter"/>
</dbReference>
<keyword evidence="4" id="KW-0560">Oxidoreductase</keyword>
<dbReference type="GO" id="GO:0008395">
    <property type="term" value="F:steroid hydroxylase activity"/>
    <property type="evidence" value="ECO:0007669"/>
    <property type="project" value="TreeGrafter"/>
</dbReference>
<dbReference type="GO" id="GO:0006805">
    <property type="term" value="P:xenobiotic metabolic process"/>
    <property type="evidence" value="ECO:0007669"/>
    <property type="project" value="TreeGrafter"/>
</dbReference>
<comment type="similarity">
    <text evidence="2">Belongs to the cytochrome P450 family.</text>
</comment>
<accession>A0A1W0XF28</accession>
<comment type="cofactor">
    <cofactor evidence="1 7">
        <name>heme</name>
        <dbReference type="ChEBI" id="CHEBI:30413"/>
    </cofactor>
</comment>
<dbReference type="FunFam" id="1.10.630.10:FF:000036">
    <property type="entry name" value="CYtochrome P450 family"/>
    <property type="match status" value="1"/>
</dbReference>
<dbReference type="Pfam" id="PF00067">
    <property type="entry name" value="p450"/>
    <property type="match status" value="1"/>
</dbReference>
<dbReference type="AlphaFoldDB" id="A0A1W0XF28"/>
<keyword evidence="5 7" id="KW-0408">Iron</keyword>
<keyword evidence="8" id="KW-1133">Transmembrane helix</keyword>
<dbReference type="PRINTS" id="PR00463">
    <property type="entry name" value="EP450I"/>
</dbReference>
<keyword evidence="10" id="KW-1185">Reference proteome</keyword>
<dbReference type="InterPro" id="IPR001128">
    <property type="entry name" value="Cyt_P450"/>
</dbReference>
<dbReference type="PANTHER" id="PTHR24300:SF403">
    <property type="entry name" value="CYTOCHROME P450 306A1"/>
    <property type="match status" value="1"/>
</dbReference>
<dbReference type="GO" id="GO:0020037">
    <property type="term" value="F:heme binding"/>
    <property type="evidence" value="ECO:0007669"/>
    <property type="project" value="InterPro"/>
</dbReference>
<evidence type="ECO:0000256" key="8">
    <source>
        <dbReference type="SAM" id="Phobius"/>
    </source>
</evidence>
<keyword evidence="6" id="KW-0503">Monooxygenase</keyword>
<dbReference type="EMBL" id="MTYJ01000001">
    <property type="protein sequence ID" value="OQV26084.1"/>
    <property type="molecule type" value="Genomic_DNA"/>
</dbReference>
<evidence type="ECO:0000256" key="3">
    <source>
        <dbReference type="ARBA" id="ARBA00022723"/>
    </source>
</evidence>
<organism evidence="9 10">
    <name type="scientific">Hypsibius exemplaris</name>
    <name type="common">Freshwater tardigrade</name>
    <dbReference type="NCBI Taxonomy" id="2072580"/>
    <lineage>
        <taxon>Eukaryota</taxon>
        <taxon>Metazoa</taxon>
        <taxon>Ecdysozoa</taxon>
        <taxon>Tardigrada</taxon>
        <taxon>Eutardigrada</taxon>
        <taxon>Parachela</taxon>
        <taxon>Hypsibioidea</taxon>
        <taxon>Hypsibiidae</taxon>
        <taxon>Hypsibius</taxon>
    </lineage>
</organism>
<proteinExistence type="inferred from homology"/>
<evidence type="ECO:0000256" key="6">
    <source>
        <dbReference type="ARBA" id="ARBA00023033"/>
    </source>
</evidence>
<gene>
    <name evidence="9" type="ORF">BV898_00211</name>
</gene>
<evidence type="ECO:0000256" key="7">
    <source>
        <dbReference type="PIRSR" id="PIRSR602401-1"/>
    </source>
</evidence>
<feature type="transmembrane region" description="Helical" evidence="8">
    <location>
        <begin position="14"/>
        <end position="33"/>
    </location>
</feature>
<dbReference type="PANTHER" id="PTHR24300">
    <property type="entry name" value="CYTOCHROME P450 508A4-RELATED"/>
    <property type="match status" value="1"/>
</dbReference>
<dbReference type="SUPFAM" id="SSF48264">
    <property type="entry name" value="Cytochrome P450"/>
    <property type="match status" value="1"/>
</dbReference>
<keyword evidence="8" id="KW-0812">Transmembrane</keyword>
<evidence type="ECO:0000256" key="2">
    <source>
        <dbReference type="ARBA" id="ARBA00010617"/>
    </source>
</evidence>
<evidence type="ECO:0000256" key="5">
    <source>
        <dbReference type="ARBA" id="ARBA00023004"/>
    </source>
</evidence>
<sequence length="505" mass="57410">MLEFLAEFTVLKTVASLFLAGPALLWIYFPAYFRRIWERFTGRIPPGPLAFPILGNIDVDRQHPELTFRKWATQYGRVFSFFLGDRFCIGLADMKLMRKVLKDDRFSGRANAGIFAHLEEDLTKGIAFSNGELWKEHRTFSISALRDSGNGKSDSSVYVEKETANLLAAMNSMNGTPFDPKHLFIGAAANVLSSLLWSGTFQPDDSSFNGFVSNIEKNLQEFANAVMMEVYPWLRKIYPFTNKFRRLNTRVGKAMGFLKNVVQEHKKTFDPAHPRDYCDAFFAIQRNQAKKAECDQTFTDLQLVRNLADIYITGYETTATFLRWCMVYIILHQDVQERVQDEIDAVVGKFRYPTPEDEQNMPYTKAVITEIHRISSFVPFAVPHCTTEDVELEGFAIPKGTEVWPVVCHHFMNSEIWGDPETFRPERFLDAAGVLIPGLVQEVQPYGVGRRACVGEPLAKAEIFSFFTSILQKFTIISPTAPSLVPVVTQVLAPAPFTMVARRRN</sequence>
<dbReference type="Gene3D" id="1.10.630.10">
    <property type="entry name" value="Cytochrome P450"/>
    <property type="match status" value="1"/>
</dbReference>
<keyword evidence="8" id="KW-0472">Membrane</keyword>
<dbReference type="OrthoDB" id="3934656at2759"/>
<evidence type="ECO:0000256" key="1">
    <source>
        <dbReference type="ARBA" id="ARBA00001971"/>
    </source>
</evidence>
<keyword evidence="3 7" id="KW-0479">Metal-binding</keyword>
<dbReference type="InterPro" id="IPR036396">
    <property type="entry name" value="Cyt_P450_sf"/>
</dbReference>
<keyword evidence="7" id="KW-0349">Heme</keyword>
<dbReference type="GO" id="GO:0005506">
    <property type="term" value="F:iron ion binding"/>
    <property type="evidence" value="ECO:0007669"/>
    <property type="project" value="InterPro"/>
</dbReference>
<dbReference type="GO" id="GO:0005737">
    <property type="term" value="C:cytoplasm"/>
    <property type="evidence" value="ECO:0007669"/>
    <property type="project" value="TreeGrafter"/>
</dbReference>
<evidence type="ECO:0000256" key="4">
    <source>
        <dbReference type="ARBA" id="ARBA00023002"/>
    </source>
</evidence>
<comment type="caution">
    <text evidence="9">The sequence shown here is derived from an EMBL/GenBank/DDBJ whole genome shotgun (WGS) entry which is preliminary data.</text>
</comment>
<dbReference type="InterPro" id="IPR050182">
    <property type="entry name" value="Cytochrome_P450_fam2"/>
</dbReference>
<name>A0A1W0XF28_HYPEX</name>
<evidence type="ECO:0000313" key="10">
    <source>
        <dbReference type="Proteomes" id="UP000192578"/>
    </source>
</evidence>
<evidence type="ECO:0000313" key="9">
    <source>
        <dbReference type="EMBL" id="OQV26084.1"/>
    </source>
</evidence>